<keyword evidence="3" id="KW-1185">Reference proteome</keyword>
<gene>
    <name evidence="2" type="ORF">PU560_11535</name>
</gene>
<protein>
    <recommendedName>
        <fullName evidence="4">VCBS repeat-containing protein</fullName>
    </recommendedName>
</protein>
<feature type="signal peptide" evidence="1">
    <location>
        <begin position="1"/>
        <end position="27"/>
    </location>
</feature>
<reference evidence="2" key="1">
    <citation type="submission" date="2023-02" db="EMBL/GenBank/DDBJ databases">
        <title>Georgenia sp.10Sc9-8, isolated from a soil sample collected from the Taklamakan desert.</title>
        <authorList>
            <person name="Liu S."/>
        </authorList>
    </citation>
    <scope>NUCLEOTIDE SEQUENCE</scope>
    <source>
        <strain evidence="2">10Sc9-8</strain>
    </source>
</reference>
<accession>A0ABT5TYM2</accession>
<evidence type="ECO:0008006" key="4">
    <source>
        <dbReference type="Google" id="ProtNLM"/>
    </source>
</evidence>
<proteinExistence type="predicted"/>
<dbReference type="EMBL" id="JARACI010001042">
    <property type="protein sequence ID" value="MDD9207089.1"/>
    <property type="molecule type" value="Genomic_DNA"/>
</dbReference>
<feature type="chain" id="PRO_5045289192" description="VCBS repeat-containing protein" evidence="1">
    <location>
        <begin position="28"/>
        <end position="119"/>
    </location>
</feature>
<keyword evidence="1" id="KW-0732">Signal</keyword>
<comment type="caution">
    <text evidence="2">The sequence shown here is derived from an EMBL/GenBank/DDBJ whole genome shotgun (WGS) entry which is preliminary data.</text>
</comment>
<feature type="non-terminal residue" evidence="2">
    <location>
        <position position="119"/>
    </location>
</feature>
<dbReference type="Proteomes" id="UP001165561">
    <property type="component" value="Unassembled WGS sequence"/>
</dbReference>
<organism evidence="2 3">
    <name type="scientific">Georgenia halotolerans</name>
    <dbReference type="NCBI Taxonomy" id="3028317"/>
    <lineage>
        <taxon>Bacteria</taxon>
        <taxon>Bacillati</taxon>
        <taxon>Actinomycetota</taxon>
        <taxon>Actinomycetes</taxon>
        <taxon>Micrococcales</taxon>
        <taxon>Bogoriellaceae</taxon>
        <taxon>Georgenia</taxon>
    </lineage>
</organism>
<evidence type="ECO:0000313" key="2">
    <source>
        <dbReference type="EMBL" id="MDD9207089.1"/>
    </source>
</evidence>
<name>A0ABT5TYM2_9MICO</name>
<evidence type="ECO:0000256" key="1">
    <source>
        <dbReference type="SAM" id="SignalP"/>
    </source>
</evidence>
<sequence length="119" mass="12293">MTARAKMTTAVSTGVVAAFLLVGSGQAALAKGGDVGGSGDQYFLSDSFSSTANVNFNYGSHGDKAYVGDWDGDGVDTVAVRRGNTFLVRNSNSSGQPDHVFSYGRSDDDVLVGDWDGDG</sequence>
<evidence type="ECO:0000313" key="3">
    <source>
        <dbReference type="Proteomes" id="UP001165561"/>
    </source>
</evidence>